<organism evidence="3 4">
    <name type="scientific">Prunus avium</name>
    <name type="common">Cherry</name>
    <name type="synonym">Cerasus avium</name>
    <dbReference type="NCBI Taxonomy" id="42229"/>
    <lineage>
        <taxon>Eukaryota</taxon>
        <taxon>Viridiplantae</taxon>
        <taxon>Streptophyta</taxon>
        <taxon>Embryophyta</taxon>
        <taxon>Tracheophyta</taxon>
        <taxon>Spermatophyta</taxon>
        <taxon>Magnoliopsida</taxon>
        <taxon>eudicotyledons</taxon>
        <taxon>Gunneridae</taxon>
        <taxon>Pentapetalae</taxon>
        <taxon>rosids</taxon>
        <taxon>fabids</taxon>
        <taxon>Rosales</taxon>
        <taxon>Rosaceae</taxon>
        <taxon>Amygdaloideae</taxon>
        <taxon>Amygdaleae</taxon>
        <taxon>Prunus</taxon>
    </lineage>
</organism>
<dbReference type="PANTHER" id="PTHR10353">
    <property type="entry name" value="GLYCOSYL HYDROLASE"/>
    <property type="match status" value="1"/>
</dbReference>
<dbReference type="RefSeq" id="XP_021823381.1">
    <property type="nucleotide sequence ID" value="XM_021967689.1"/>
</dbReference>
<name>A0A6P5T8B3_PRUAV</name>
<protein>
    <submittedName>
        <fullName evidence="4">LOW QUALITY PROTEIN: beta-glucosidase 32-like</fullName>
    </submittedName>
</protein>
<evidence type="ECO:0000313" key="4">
    <source>
        <dbReference type="RefSeq" id="XP_021823381.1"/>
    </source>
</evidence>
<keyword evidence="3" id="KW-1185">Reference proteome</keyword>
<gene>
    <name evidence="4" type="primary">LOC110764679</name>
</gene>
<dbReference type="Gene3D" id="3.20.20.80">
    <property type="entry name" value="Glycosidases"/>
    <property type="match status" value="1"/>
</dbReference>
<dbReference type="KEGG" id="pavi:110764679"/>
<dbReference type="GeneID" id="110764679"/>
<dbReference type="GO" id="GO:0008422">
    <property type="term" value="F:beta-glucosidase activity"/>
    <property type="evidence" value="ECO:0007669"/>
    <property type="project" value="TreeGrafter"/>
</dbReference>
<comment type="similarity">
    <text evidence="1 2">Belongs to the glycosyl hydrolase 1 family.</text>
</comment>
<evidence type="ECO:0000256" key="2">
    <source>
        <dbReference type="RuleBase" id="RU003690"/>
    </source>
</evidence>
<dbReference type="InterPro" id="IPR001360">
    <property type="entry name" value="Glyco_hydro_1"/>
</dbReference>
<dbReference type="AlphaFoldDB" id="A0A6P5T8B3"/>
<sequence length="173" mass="19206">MIQPTGYTWFIDHYNSLIDELVENGITPYVTLLHFDLPQGLEDKYLGPLNRSFVDDFKAYTEICFTTFGDRVKNWITINEQLIIAKFGYDYGIAAPGRCSISAGFPCSAGNSATEPYIVSHNLLLAHATVVELHREKFQEKQGGESGISLVGQFVEPYSESSKDRASATAAIL</sequence>
<accession>A0A6P5T8B3</accession>
<dbReference type="Pfam" id="PF00232">
    <property type="entry name" value="Glyco_hydro_1"/>
    <property type="match status" value="1"/>
</dbReference>
<dbReference type="SUPFAM" id="SSF51445">
    <property type="entry name" value="(Trans)glycosidases"/>
    <property type="match status" value="1"/>
</dbReference>
<evidence type="ECO:0000313" key="3">
    <source>
        <dbReference type="Proteomes" id="UP000515124"/>
    </source>
</evidence>
<dbReference type="InterPro" id="IPR017853">
    <property type="entry name" value="GH"/>
</dbReference>
<proteinExistence type="inferred from homology"/>
<dbReference type="GO" id="GO:0005975">
    <property type="term" value="P:carbohydrate metabolic process"/>
    <property type="evidence" value="ECO:0007669"/>
    <property type="project" value="InterPro"/>
</dbReference>
<dbReference type="Proteomes" id="UP000515124">
    <property type="component" value="Unplaced"/>
</dbReference>
<dbReference type="PANTHER" id="PTHR10353:SF154">
    <property type="entry name" value="BETA-GLUCOSIDASE 9-RELATED"/>
    <property type="match status" value="1"/>
</dbReference>
<evidence type="ECO:0000256" key="1">
    <source>
        <dbReference type="ARBA" id="ARBA00010838"/>
    </source>
</evidence>
<reference evidence="4" key="1">
    <citation type="submission" date="2025-08" db="UniProtKB">
        <authorList>
            <consortium name="RefSeq"/>
        </authorList>
    </citation>
    <scope>IDENTIFICATION</scope>
</reference>